<dbReference type="GO" id="GO:0016757">
    <property type="term" value="F:glycosyltransferase activity"/>
    <property type="evidence" value="ECO:0007669"/>
    <property type="project" value="InterPro"/>
</dbReference>
<reference evidence="4" key="1">
    <citation type="submission" date="2016-10" db="EMBL/GenBank/DDBJ databases">
        <authorList>
            <person name="Varghese N."/>
            <person name="Submissions S."/>
        </authorList>
    </citation>
    <scope>NUCLEOTIDE SEQUENCE [LARGE SCALE GENOMIC DNA]</scope>
    <source>
        <strain evidence="4">UNC178MFTsu3.1</strain>
    </source>
</reference>
<feature type="domain" description="Glycosyltransferase subfamily 4-like N-terminal" evidence="2">
    <location>
        <begin position="72"/>
        <end position="206"/>
    </location>
</feature>
<dbReference type="Pfam" id="PF13439">
    <property type="entry name" value="Glyco_transf_4"/>
    <property type="match status" value="1"/>
</dbReference>
<proteinExistence type="predicted"/>
<keyword evidence="3" id="KW-0808">Transferase</keyword>
<dbReference type="STRING" id="500610.SAMN02799615_02505"/>
<evidence type="ECO:0000259" key="1">
    <source>
        <dbReference type="Pfam" id="PF00534"/>
    </source>
</evidence>
<dbReference type="RefSeq" id="WP_051548737.1">
    <property type="nucleotide sequence ID" value="NZ_FONH01000008.1"/>
</dbReference>
<dbReference type="PANTHER" id="PTHR45947">
    <property type="entry name" value="SULFOQUINOVOSYL TRANSFERASE SQD2"/>
    <property type="match status" value="1"/>
</dbReference>
<evidence type="ECO:0000313" key="4">
    <source>
        <dbReference type="Proteomes" id="UP000199477"/>
    </source>
</evidence>
<dbReference type="Pfam" id="PF00534">
    <property type="entry name" value="Glycos_transf_1"/>
    <property type="match status" value="1"/>
</dbReference>
<dbReference type="PANTHER" id="PTHR45947:SF3">
    <property type="entry name" value="SULFOQUINOVOSYL TRANSFERASE SQD2"/>
    <property type="match status" value="1"/>
</dbReference>
<evidence type="ECO:0000313" key="3">
    <source>
        <dbReference type="EMBL" id="SFF13023.1"/>
    </source>
</evidence>
<dbReference type="Gene3D" id="3.40.50.2000">
    <property type="entry name" value="Glycogen Phosphorylase B"/>
    <property type="match status" value="2"/>
</dbReference>
<dbReference type="InterPro" id="IPR028098">
    <property type="entry name" value="Glyco_trans_4-like_N"/>
</dbReference>
<evidence type="ECO:0000259" key="2">
    <source>
        <dbReference type="Pfam" id="PF13439"/>
    </source>
</evidence>
<keyword evidence="4" id="KW-1185">Reference proteome</keyword>
<feature type="domain" description="Glycosyl transferase family 1" evidence="1">
    <location>
        <begin position="217"/>
        <end position="358"/>
    </location>
</feature>
<dbReference type="SUPFAM" id="SSF53756">
    <property type="entry name" value="UDP-Glycosyltransferase/glycogen phosphorylase"/>
    <property type="match status" value="1"/>
</dbReference>
<dbReference type="AlphaFoldDB" id="A0A1I2G789"/>
<name>A0A1I2G789_9GAMM</name>
<sequence length="416" mass="45971">MHAPAHRDDIHVLVIPSWYPARPGDISGSFFREQALALHWHGCQLGVIYPQLRSLRHWRGLAGSERGVRREFDQGMPVLRSPGVNPFPLFHGAACRWWVRHGLKLYRLYVAEFGRPDVVHAHASLYGGALARQLWLRDGVPYVLTEHSSMYPRGRVSRVQARIAREAARDARRRFAVSASFGAFLEGYFGADVGSWEVMPNIVDASFGERPLGEPAAEGRFAFLTVGGLNENKGIHLLFEAFARGFADQPGVSLRIGGHGPERARLERLAVQLGIADRVTFLGALTRQQVAEELARAQALVHPSRYETFGVAIVEALAMGRPVVATRCGGPEGIVTARDGLLVPVDDIEALARAMRELREHIDRYDAAAIRLACLERFGEGAVVARLRDTYETVAGRAPHQARERVVVPLRQAAGQ</sequence>
<dbReference type="InterPro" id="IPR050194">
    <property type="entry name" value="Glycosyltransferase_grp1"/>
</dbReference>
<dbReference type="Proteomes" id="UP000199477">
    <property type="component" value="Unassembled WGS sequence"/>
</dbReference>
<dbReference type="EMBL" id="FONH01000008">
    <property type="protein sequence ID" value="SFF13023.1"/>
    <property type="molecule type" value="Genomic_DNA"/>
</dbReference>
<gene>
    <name evidence="3" type="ORF">SAMN02799615_02505</name>
</gene>
<dbReference type="InterPro" id="IPR001296">
    <property type="entry name" value="Glyco_trans_1"/>
</dbReference>
<protein>
    <submittedName>
        <fullName evidence="3">Glycosyltransferase involved in cell wall bisynthesis</fullName>
    </submittedName>
</protein>
<accession>A0A1I2G789</accession>
<organism evidence="3 4">
    <name type="scientific">Dyella marensis</name>
    <dbReference type="NCBI Taxonomy" id="500610"/>
    <lineage>
        <taxon>Bacteria</taxon>
        <taxon>Pseudomonadati</taxon>
        <taxon>Pseudomonadota</taxon>
        <taxon>Gammaproteobacteria</taxon>
        <taxon>Lysobacterales</taxon>
        <taxon>Rhodanobacteraceae</taxon>
        <taxon>Dyella</taxon>
    </lineage>
</organism>